<evidence type="ECO:0000256" key="1">
    <source>
        <dbReference type="SAM" id="MobiDB-lite"/>
    </source>
</evidence>
<evidence type="ECO:0000259" key="2">
    <source>
        <dbReference type="Pfam" id="PF04149"/>
    </source>
</evidence>
<dbReference type="RefSeq" id="WP_307819702.1">
    <property type="nucleotide sequence ID" value="NZ_JAFBCL010000001.1"/>
</dbReference>
<feature type="domain" description="DUF397" evidence="2">
    <location>
        <begin position="95"/>
        <end position="145"/>
    </location>
</feature>
<keyword evidence="4" id="KW-1185">Reference proteome</keyword>
<protein>
    <recommendedName>
        <fullName evidence="2">DUF397 domain-containing protein</fullName>
    </recommendedName>
</protein>
<dbReference type="EMBL" id="JAFBCL010000001">
    <property type="protein sequence ID" value="MBM7812288.1"/>
    <property type="molecule type" value="Genomic_DNA"/>
</dbReference>
<dbReference type="Proteomes" id="UP001195724">
    <property type="component" value="Unassembled WGS sequence"/>
</dbReference>
<organism evidence="3 4">
    <name type="scientific">Saccharothrix algeriensis</name>
    <dbReference type="NCBI Taxonomy" id="173560"/>
    <lineage>
        <taxon>Bacteria</taxon>
        <taxon>Bacillati</taxon>
        <taxon>Actinomycetota</taxon>
        <taxon>Actinomycetes</taxon>
        <taxon>Pseudonocardiales</taxon>
        <taxon>Pseudonocardiaceae</taxon>
        <taxon>Saccharothrix</taxon>
    </lineage>
</organism>
<sequence length="149" mass="16634">MKHGRGSLAHEEPAELLDFHGVPAEERATVSSPWRRWIASDNPVGSTSTYYDQPHGLDPMRRMFKQVKDLALSAEDTLPADQQDRGGQEMTHDTGWFKSSRSTAGSNGCVEVRLTDTTAYIRDSKNPTGPQFTLTTRAWHSFLASTARR</sequence>
<proteinExistence type="predicted"/>
<gene>
    <name evidence="3" type="ORF">JOE68_003153</name>
</gene>
<dbReference type="Pfam" id="PF04149">
    <property type="entry name" value="DUF397"/>
    <property type="match status" value="1"/>
</dbReference>
<feature type="compositionally biased region" description="Basic and acidic residues" evidence="1">
    <location>
        <begin position="82"/>
        <end position="92"/>
    </location>
</feature>
<comment type="caution">
    <text evidence="3">The sequence shown here is derived from an EMBL/GenBank/DDBJ whole genome shotgun (WGS) entry which is preliminary data.</text>
</comment>
<dbReference type="InterPro" id="IPR007278">
    <property type="entry name" value="DUF397"/>
</dbReference>
<reference evidence="3 4" key="1">
    <citation type="submission" date="2021-01" db="EMBL/GenBank/DDBJ databases">
        <title>Sequencing the genomes of 1000 actinobacteria strains.</title>
        <authorList>
            <person name="Klenk H.-P."/>
        </authorList>
    </citation>
    <scope>NUCLEOTIDE SEQUENCE [LARGE SCALE GENOMIC DNA]</scope>
    <source>
        <strain evidence="3 4">DSM 44581</strain>
    </source>
</reference>
<accession>A0ABS2SAG2</accession>
<name>A0ABS2SAG2_9PSEU</name>
<evidence type="ECO:0000313" key="3">
    <source>
        <dbReference type="EMBL" id="MBM7812288.1"/>
    </source>
</evidence>
<feature type="region of interest" description="Disordered" evidence="1">
    <location>
        <begin position="77"/>
        <end position="105"/>
    </location>
</feature>
<evidence type="ECO:0000313" key="4">
    <source>
        <dbReference type="Proteomes" id="UP001195724"/>
    </source>
</evidence>